<dbReference type="GO" id="GO:0031965">
    <property type="term" value="C:nuclear membrane"/>
    <property type="evidence" value="ECO:0007669"/>
    <property type="project" value="UniProtKB-SubCell"/>
</dbReference>
<dbReference type="Proteomes" id="UP000189911">
    <property type="component" value="Chromosome E"/>
</dbReference>
<dbReference type="Gene3D" id="3.30.1610.10">
    <property type="entry name" value="Peptidase S59, nucleoporin"/>
    <property type="match status" value="1"/>
</dbReference>
<feature type="compositionally biased region" description="Polar residues" evidence="12">
    <location>
        <begin position="620"/>
        <end position="636"/>
    </location>
</feature>
<evidence type="ECO:0000256" key="5">
    <source>
        <dbReference type="ARBA" id="ARBA00022448"/>
    </source>
</evidence>
<feature type="compositionally biased region" description="Low complexity" evidence="12">
    <location>
        <begin position="352"/>
        <end position="362"/>
    </location>
</feature>
<dbReference type="PANTHER" id="PTHR23198:SF30">
    <property type="entry name" value="NUCLEOPORIN NUP100_NSP100-RELATED"/>
    <property type="match status" value="1"/>
</dbReference>
<dbReference type="GO" id="GO:0000973">
    <property type="term" value="P:post-transcriptional tethering of RNA polymerase II gene DNA at nuclear periphery"/>
    <property type="evidence" value="ECO:0007669"/>
    <property type="project" value="TreeGrafter"/>
</dbReference>
<feature type="compositionally biased region" description="Low complexity" evidence="12">
    <location>
        <begin position="469"/>
        <end position="486"/>
    </location>
</feature>
<keyword evidence="15" id="KW-1185">Reference proteome</keyword>
<dbReference type="GO" id="GO:0008139">
    <property type="term" value="F:nuclear localization sequence binding"/>
    <property type="evidence" value="ECO:0007669"/>
    <property type="project" value="TreeGrafter"/>
</dbReference>
<dbReference type="FunFam" id="3.30.1610.10:FF:000003">
    <property type="entry name" value="Nucleoporin SONB, putative"/>
    <property type="match status" value="1"/>
</dbReference>
<dbReference type="GO" id="GO:0006606">
    <property type="term" value="P:protein import into nucleus"/>
    <property type="evidence" value="ECO:0007669"/>
    <property type="project" value="UniProtKB-ARBA"/>
</dbReference>
<evidence type="ECO:0000256" key="10">
    <source>
        <dbReference type="ARBA" id="ARBA00023132"/>
    </source>
</evidence>
<reference evidence="15" key="1">
    <citation type="submission" date="2016-03" db="EMBL/GenBank/DDBJ databases">
        <authorList>
            <person name="Devillers Hugo."/>
        </authorList>
    </citation>
    <scope>NUCLEOTIDE SEQUENCE [LARGE SCALE GENOMIC DNA]</scope>
</reference>
<feature type="region of interest" description="Disordered" evidence="12">
    <location>
        <begin position="72"/>
        <end position="138"/>
    </location>
</feature>
<evidence type="ECO:0000256" key="2">
    <source>
        <dbReference type="ARBA" id="ARBA00004567"/>
    </source>
</evidence>
<evidence type="ECO:0000256" key="1">
    <source>
        <dbReference type="ARBA" id="ARBA00004335"/>
    </source>
</evidence>
<dbReference type="InterPro" id="IPR007230">
    <property type="entry name" value="Nup98_auto-Pept-S59_dom"/>
</dbReference>
<feature type="compositionally biased region" description="Polar residues" evidence="12">
    <location>
        <begin position="11"/>
        <end position="29"/>
    </location>
</feature>
<dbReference type="AlphaFoldDB" id="A0A1G4JZ90"/>
<proteinExistence type="inferred from homology"/>
<evidence type="ECO:0000256" key="3">
    <source>
        <dbReference type="ARBA" id="ARBA00004620"/>
    </source>
</evidence>
<evidence type="ECO:0000259" key="13">
    <source>
        <dbReference type="PROSITE" id="PS51434"/>
    </source>
</evidence>
<dbReference type="GO" id="GO:0044614">
    <property type="term" value="C:nuclear pore cytoplasmic filaments"/>
    <property type="evidence" value="ECO:0007669"/>
    <property type="project" value="TreeGrafter"/>
</dbReference>
<keyword evidence="5" id="KW-0813">Transport</keyword>
<evidence type="ECO:0000256" key="7">
    <source>
        <dbReference type="ARBA" id="ARBA00022816"/>
    </source>
</evidence>
<keyword evidence="9" id="KW-0811">Translocation</keyword>
<feature type="domain" description="Peptidase S59" evidence="13">
    <location>
        <begin position="1085"/>
        <end position="1227"/>
    </location>
</feature>
<evidence type="ECO:0000256" key="4">
    <source>
        <dbReference type="ARBA" id="ARBA00008926"/>
    </source>
</evidence>
<feature type="compositionally biased region" description="Low complexity" evidence="12">
    <location>
        <begin position="517"/>
        <end position="528"/>
    </location>
</feature>
<feature type="compositionally biased region" description="Low complexity" evidence="12">
    <location>
        <begin position="72"/>
        <end position="81"/>
    </location>
</feature>
<feature type="compositionally biased region" description="Polar residues" evidence="12">
    <location>
        <begin position="96"/>
        <end position="107"/>
    </location>
</feature>
<sequence>MFGSTAPAFGANTTAQTGTSPFGTGSSQTSNNAASGFGGFGAMNQNNNANGAAVGSTGGAGLFGMSNNNNNNNNIGSSSSNLTGTAGNSGPFGQATPATSNPPSLFGSSSAASNPVSNPQQGSGTAIKPFTPYTEKDATTGMNNIFQSISCMPEYRNFSFEELRLQDYQANRRFPSNSSNAAVGVASPFGANQTNSPFNNTNSSSSFGMVGNNSNTNSGGGLFGQNNGAAGPGATSSFGQPANSMFGGTAQNNAVNSPFGMNKPASAGGLFGQNNNAPGGNSGGLFGQNPSTQTQGGSGGLFGQNNTNAGGTGGGLFGASNAGQPSGGLFGNNTANTNTGGGLFGQANQTQNPSFGGTNNNTTGGGLFGQNNNNAANSPFGQTPQQAGGGLFGNKSGATGGLFGASNTTGGASNGLFGQNNASSTPFGQANSTGGGLFGQNQNQNPPNNAGGGLFGQSSNNTNAGGPFGQTNTTNTNTGSGLFGNNPPNNSGGLFGQNTASNSTFGQNTSGFSSFGQPQQQPQPQAQQSNSFFGNKPAGTTGGGLFGQSGNTASTGFGQGNPSGGLFGQNNTSNNSTGNSGGLFGQNNAGGGLFGQNPNQQQQPQQQQPQQQAGGLFGQNNTQPPQGGMFGQNSSSTGGGLFGQNSSQPPTGGGLFGSKPANNAAGSGGLFGQNNNQQQPSGGLFGQNSNANASNTGGLFGNKPTGSTGGSLFGQNNANAAAGTGGLFGQNNQNPSNSTGTGGLFGAKPADNGNSGGGLFGAKPSGTTGTTGGLFGSKPGMSSGSGGLFGSKPAGSGLNFNSGGSNNNNVGGTSSGLSGGLFGNQQNQQPSLQASQPAPQQGNINPYGTNELFSRVIVPNSITQPSKPSATKLNADLKKKASLSGAYRLAPKPLFAPRSSSSSPVAQLGLTAPTKSGGRISSMASSTDSLGREILPANTGSSSIFTNESDDLLLASNDVLFNPDKKSFKNLIINRKKMEDTTAKDDDQVLRITFAADEDKCRAEDAATPTASLDSGKNESFFEDIQRTPLHREVRPEGSFKSKVASTLSAENPTKTAGIAGASSTKIDGIERSLGVLGDDVSFNDDGYYMSPSLETLSSMTLLQLRKVSGLTIGQKDYGKIEFLEPVDLSNISLPALCGQIVVFEPRACSVYPNASVVPAHGEGLNVRARISNYGCYPLDKSTRDPIKDPNHPIIKRHVNKLKAISCTKFDSYNPQTGTWVFTVESPVGN</sequence>
<dbReference type="SUPFAM" id="SSF82215">
    <property type="entry name" value="C-terminal autoproteolytic domain of nucleoporin nup98"/>
    <property type="match status" value="1"/>
</dbReference>
<feature type="region of interest" description="Disordered" evidence="12">
    <location>
        <begin position="265"/>
        <end position="394"/>
    </location>
</feature>
<dbReference type="Pfam" id="PF13634">
    <property type="entry name" value="Nucleoporin_FG"/>
    <property type="match status" value="4"/>
</dbReference>
<feature type="region of interest" description="Disordered" evidence="12">
    <location>
        <begin position="414"/>
        <end position="848"/>
    </location>
</feature>
<dbReference type="GO" id="GO:0006406">
    <property type="term" value="P:mRNA export from nucleus"/>
    <property type="evidence" value="ECO:0007669"/>
    <property type="project" value="UniProtKB-ARBA"/>
</dbReference>
<accession>A0A1G4JZ90</accession>
<evidence type="ECO:0000313" key="14">
    <source>
        <dbReference type="EMBL" id="SCU96526.1"/>
    </source>
</evidence>
<keyword evidence="7" id="KW-0509">mRNA transport</keyword>
<evidence type="ECO:0000256" key="9">
    <source>
        <dbReference type="ARBA" id="ARBA00023010"/>
    </source>
</evidence>
<gene>
    <name evidence="14" type="ORF">LANO_0E13718G</name>
</gene>
<dbReference type="InterPro" id="IPR025574">
    <property type="entry name" value="Nucleoporin_FG_rpt"/>
</dbReference>
<feature type="compositionally biased region" description="Polar residues" evidence="12">
    <location>
        <begin position="729"/>
        <end position="739"/>
    </location>
</feature>
<dbReference type="GO" id="GO:0034398">
    <property type="term" value="P:telomere tethering at nuclear periphery"/>
    <property type="evidence" value="ECO:0007669"/>
    <property type="project" value="TreeGrafter"/>
</dbReference>
<feature type="compositionally biased region" description="Low complexity" evidence="12">
    <location>
        <begin position="795"/>
        <end position="812"/>
    </location>
</feature>
<feature type="compositionally biased region" description="Low complexity" evidence="12">
    <location>
        <begin position="369"/>
        <end position="382"/>
    </location>
</feature>
<keyword evidence="10" id="KW-0906">Nuclear pore complex</keyword>
<feature type="region of interest" description="Disordered" evidence="12">
    <location>
        <begin position="895"/>
        <end position="927"/>
    </location>
</feature>
<feature type="compositionally biased region" description="Gly residues" evidence="12">
    <location>
        <begin position="557"/>
        <end position="567"/>
    </location>
</feature>
<feature type="compositionally biased region" description="Polar residues" evidence="12">
    <location>
        <begin position="686"/>
        <end position="697"/>
    </location>
</feature>
<protein>
    <submittedName>
        <fullName evidence="14">LANO_0E13718g1_1</fullName>
    </submittedName>
</protein>
<evidence type="ECO:0000256" key="8">
    <source>
        <dbReference type="ARBA" id="ARBA00022927"/>
    </source>
</evidence>
<feature type="compositionally biased region" description="Polar residues" evidence="12">
    <location>
        <begin position="414"/>
        <end position="432"/>
    </location>
</feature>
<feature type="compositionally biased region" description="Gly residues" evidence="12">
    <location>
        <begin position="579"/>
        <end position="594"/>
    </location>
</feature>
<feature type="compositionally biased region" description="Polar residues" evidence="12">
    <location>
        <begin position="487"/>
        <end position="516"/>
    </location>
</feature>
<feature type="compositionally biased region" description="Low complexity" evidence="12">
    <location>
        <begin position="823"/>
        <end position="841"/>
    </location>
</feature>
<dbReference type="InterPro" id="IPR037665">
    <property type="entry name" value="Nucleoporin_S59-like"/>
</dbReference>
<dbReference type="GO" id="GO:0044613">
    <property type="term" value="C:nuclear pore central transport channel"/>
    <property type="evidence" value="ECO:0007669"/>
    <property type="project" value="UniProtKB-ARBA"/>
</dbReference>
<dbReference type="PANTHER" id="PTHR23198">
    <property type="entry name" value="NUCLEOPORIN"/>
    <property type="match status" value="1"/>
</dbReference>
<keyword evidence="8" id="KW-0653">Protein transport</keyword>
<feature type="region of interest" description="Disordered" evidence="12">
    <location>
        <begin position="1"/>
        <end position="30"/>
    </location>
</feature>
<keyword evidence="11" id="KW-0539">Nucleus</keyword>
<name>A0A1G4JZ90_9SACH</name>
<evidence type="ECO:0000313" key="15">
    <source>
        <dbReference type="Proteomes" id="UP000189911"/>
    </source>
</evidence>
<evidence type="ECO:0000256" key="11">
    <source>
        <dbReference type="ARBA" id="ARBA00023242"/>
    </source>
</evidence>
<dbReference type="InterPro" id="IPR036903">
    <property type="entry name" value="Nup98_auto-Pept-S59_dom_sf"/>
</dbReference>
<comment type="similarity">
    <text evidence="4">Belongs to the nucleoporin GLFG family.</text>
</comment>
<comment type="subcellular location">
    <subcellularLocation>
        <location evidence="1">Nucleus membrane</location>
        <topology evidence="1">Peripheral membrane protein</topology>
        <orientation evidence="1">Cytoplasmic side</orientation>
    </subcellularLocation>
    <subcellularLocation>
        <location evidence="3">Nucleus membrane</location>
        <topology evidence="3">Peripheral membrane protein</topology>
        <orientation evidence="3">Nucleoplasmic side</orientation>
    </subcellularLocation>
    <subcellularLocation>
        <location evidence="2">Nucleus</location>
        <location evidence="2">Nuclear pore complex</location>
    </subcellularLocation>
</comment>
<feature type="compositionally biased region" description="Low complexity" evidence="12">
    <location>
        <begin position="108"/>
        <end position="119"/>
    </location>
</feature>
<dbReference type="OrthoDB" id="3797628at2759"/>
<dbReference type="Gene3D" id="1.10.10.2360">
    <property type="match status" value="1"/>
</dbReference>
<evidence type="ECO:0000256" key="6">
    <source>
        <dbReference type="ARBA" id="ARBA00022737"/>
    </source>
</evidence>
<feature type="compositionally biased region" description="Gly residues" evidence="12">
    <location>
        <begin position="813"/>
        <end position="822"/>
    </location>
</feature>
<dbReference type="PROSITE" id="PS51434">
    <property type="entry name" value="NUP_C"/>
    <property type="match status" value="1"/>
</dbReference>
<feature type="compositionally biased region" description="Low complexity" evidence="12">
    <location>
        <begin position="439"/>
        <end position="449"/>
    </location>
</feature>
<organism evidence="14 15">
    <name type="scientific">Lachancea nothofagi CBS 11611</name>
    <dbReference type="NCBI Taxonomy" id="1266666"/>
    <lineage>
        <taxon>Eukaryota</taxon>
        <taxon>Fungi</taxon>
        <taxon>Dikarya</taxon>
        <taxon>Ascomycota</taxon>
        <taxon>Saccharomycotina</taxon>
        <taxon>Saccharomycetes</taxon>
        <taxon>Saccharomycetales</taxon>
        <taxon>Saccharomycetaceae</taxon>
        <taxon>Lachancea</taxon>
    </lineage>
</organism>
<dbReference type="EMBL" id="LT598451">
    <property type="protein sequence ID" value="SCU96526.1"/>
    <property type="molecule type" value="Genomic_DNA"/>
</dbReference>
<evidence type="ECO:0000256" key="12">
    <source>
        <dbReference type="SAM" id="MobiDB-lite"/>
    </source>
</evidence>
<dbReference type="Pfam" id="PF04096">
    <property type="entry name" value="Nucleoporin2"/>
    <property type="match status" value="1"/>
</dbReference>
<dbReference type="GO" id="GO:0003723">
    <property type="term" value="F:RNA binding"/>
    <property type="evidence" value="ECO:0007669"/>
    <property type="project" value="TreeGrafter"/>
</dbReference>
<keyword evidence="6" id="KW-0677">Repeat</keyword>
<dbReference type="FunFam" id="1.10.10.2360:FF:000001">
    <property type="entry name" value="Nuclear pore complex protein Nup98-Nup96"/>
    <property type="match status" value="1"/>
</dbReference>
<dbReference type="GO" id="GO:0017056">
    <property type="term" value="F:structural constituent of nuclear pore"/>
    <property type="evidence" value="ECO:0007669"/>
    <property type="project" value="InterPro"/>
</dbReference>
<feature type="compositionally biased region" description="Low complexity" evidence="12">
    <location>
        <begin position="595"/>
        <end position="614"/>
    </location>
</feature>